<dbReference type="PANTHER" id="PTHR46082:SF11">
    <property type="entry name" value="AAA+ ATPASE DOMAIN-CONTAINING PROTEIN-RELATED"/>
    <property type="match status" value="1"/>
</dbReference>
<reference evidence="3 4" key="1">
    <citation type="submission" date="2024-07" db="EMBL/GenBank/DDBJ databases">
        <title>Section-level genome sequencing and comparative genomics of Aspergillus sections Usti and Cavernicolus.</title>
        <authorList>
            <consortium name="Lawrence Berkeley National Laboratory"/>
            <person name="Nybo J.L."/>
            <person name="Vesth T.C."/>
            <person name="Theobald S."/>
            <person name="Frisvad J.C."/>
            <person name="Larsen T.O."/>
            <person name="Kjaerboelling I."/>
            <person name="Rothschild-Mancinelli K."/>
            <person name="Lyhne E.K."/>
            <person name="Kogle M.E."/>
            <person name="Barry K."/>
            <person name="Clum A."/>
            <person name="Na H."/>
            <person name="Ledsgaard L."/>
            <person name="Lin J."/>
            <person name="Lipzen A."/>
            <person name="Kuo A."/>
            <person name="Riley R."/>
            <person name="Mondo S."/>
            <person name="Labutti K."/>
            <person name="Haridas S."/>
            <person name="Pangalinan J."/>
            <person name="Salamov A.A."/>
            <person name="Simmons B.A."/>
            <person name="Magnuson J.K."/>
            <person name="Chen J."/>
            <person name="Drula E."/>
            <person name="Henrissat B."/>
            <person name="Wiebenga A."/>
            <person name="Lubbers R.J."/>
            <person name="Gomes A.C."/>
            <person name="Makela M.R."/>
            <person name="Stajich J."/>
            <person name="Grigoriev I.V."/>
            <person name="Mortensen U.H."/>
            <person name="De Vries R.P."/>
            <person name="Baker S.E."/>
            <person name="Andersen M.R."/>
        </authorList>
    </citation>
    <scope>NUCLEOTIDE SEQUENCE [LARGE SCALE GENOMIC DNA]</scope>
    <source>
        <strain evidence="3 4">CBS 209.92</strain>
    </source>
</reference>
<dbReference type="InterPro" id="IPR056884">
    <property type="entry name" value="NPHP3-like_N"/>
</dbReference>
<protein>
    <recommendedName>
        <fullName evidence="2">Nephrocystin 3-like N-terminal domain-containing protein</fullName>
    </recommendedName>
</protein>
<comment type="caution">
    <text evidence="3">The sequence shown here is derived from an EMBL/GenBank/DDBJ whole genome shotgun (WGS) entry which is preliminary data.</text>
</comment>
<evidence type="ECO:0000256" key="1">
    <source>
        <dbReference type="ARBA" id="ARBA00022737"/>
    </source>
</evidence>
<dbReference type="Proteomes" id="UP001610563">
    <property type="component" value="Unassembled WGS sequence"/>
</dbReference>
<dbReference type="EMBL" id="JBFTWV010000131">
    <property type="protein sequence ID" value="KAL2785888.1"/>
    <property type="molecule type" value="Genomic_DNA"/>
</dbReference>
<feature type="domain" description="Nephrocystin 3-like N-terminal" evidence="2">
    <location>
        <begin position="376"/>
        <end position="534"/>
    </location>
</feature>
<keyword evidence="4" id="KW-1185">Reference proteome</keyword>
<dbReference type="InterPro" id="IPR035994">
    <property type="entry name" value="Nucleoside_phosphorylase_sf"/>
</dbReference>
<proteinExistence type="predicted"/>
<evidence type="ECO:0000313" key="4">
    <source>
        <dbReference type="Proteomes" id="UP001610563"/>
    </source>
</evidence>
<dbReference type="Gene3D" id="3.40.50.1580">
    <property type="entry name" value="Nucleoside phosphorylase domain"/>
    <property type="match status" value="1"/>
</dbReference>
<dbReference type="Gene3D" id="3.40.50.300">
    <property type="entry name" value="P-loop containing nucleotide triphosphate hydrolases"/>
    <property type="match status" value="1"/>
</dbReference>
<dbReference type="PANTHER" id="PTHR46082">
    <property type="entry name" value="ATP/GTP-BINDING PROTEIN-RELATED"/>
    <property type="match status" value="1"/>
</dbReference>
<dbReference type="SUPFAM" id="SSF52540">
    <property type="entry name" value="P-loop containing nucleoside triphosphate hydrolases"/>
    <property type="match status" value="1"/>
</dbReference>
<gene>
    <name evidence="3" type="ORF">BJX66DRAFT_328983</name>
</gene>
<sequence length="1010" mass="113062">MTSELENDAYTVGWICDHENRVTAQAMLDEEHGRPQTGDPSDNNSYLLGKIGQHNLVIACLPVGVRGISPAAIVASKMLSSFQKIRIGLLVGTGGGIPSDDFDIRLGDVAVSIPDRTFSGVVQFDMGKATPSGFVRTGSLNKPPTALLTAIGHLDATHTLRGSRIPEYLAQMLHKYPRLAQTYVYQGLENDRLFKADYLHQDDRDRSCKKCRRKGISRLVRDTDPVIHYGTIASSNKVIEDSSIRDRLHDEFGAICAETEAAGLMDNFPCVVIRGICNYADSHWKGAERWRQYASATAAAFAKELLYTLQAREVVQGPLAVDILSEISVVQTEIASLKQKTFIHSLPTVSGAAYDSHSKEPTSRCYPETRVDLLRQVRDWANNPDGKRIFWLSGSAGTGKSTISRTLAHCFHEDNQLAASFFFKRGEAGRADAAGLFTTIATQLALNIPATAKYIQRAVEAVPSIADKMLREQFNALILQPILRVHEEAPFDLPRIIILDALDECDSHDMEAILWTFRDAGLTEDTLRLFITSRPDIQVLRGFGGLPSNAYQDIVLQNIPEETTKSDLRIYFTHKLRDIRESHNNTVTSARERLPLGWPGRKKISVLVDMAVPLFIFAATTCRFLSDQRHHPEEQLSTILKYQTMSQKLHKTYLPVLHQLTGDDSDEERDYFVCRFHNIVGAIILLFEPLSAGHLAGLLSTQISEVCLQLDFLHSVLQIPGDDSPIRLLHLSFKDFLTDNKTRKETAFWVDQCLERMGAVPGLRQDICELNSPGVLAKEVDPKVVDMNITRDLRYACLYWVDHLVNGDGFIRDRDKVHQFLTKHILHWIEALSLLKSLHKATSYIQALQGLVVPGTRGKLISAFFYDARRFLLYNFSAIEEAPLQAYSSALIFSPNKCLIRKAFRDCIPNWITGLPSVAENWSALEQTFNPIAPGRYIEPLVFSPDGTKLASGPQIWDVQDSLPEFHVLAILDTSSQPLEMGLDLWFYEKGVQPNAKPEALHSPWALTTF</sequence>
<keyword evidence="1" id="KW-0677">Repeat</keyword>
<dbReference type="InterPro" id="IPR053137">
    <property type="entry name" value="NLR-like"/>
</dbReference>
<evidence type="ECO:0000259" key="2">
    <source>
        <dbReference type="Pfam" id="PF24883"/>
    </source>
</evidence>
<dbReference type="SUPFAM" id="SSF53167">
    <property type="entry name" value="Purine and uridine phosphorylases"/>
    <property type="match status" value="1"/>
</dbReference>
<evidence type="ECO:0000313" key="3">
    <source>
        <dbReference type="EMBL" id="KAL2785888.1"/>
    </source>
</evidence>
<dbReference type="InterPro" id="IPR027417">
    <property type="entry name" value="P-loop_NTPase"/>
</dbReference>
<name>A0ABR4FRK6_9EURO</name>
<dbReference type="Pfam" id="PF24883">
    <property type="entry name" value="NPHP3_N"/>
    <property type="match status" value="1"/>
</dbReference>
<organism evidence="3 4">
    <name type="scientific">Aspergillus keveii</name>
    <dbReference type="NCBI Taxonomy" id="714993"/>
    <lineage>
        <taxon>Eukaryota</taxon>
        <taxon>Fungi</taxon>
        <taxon>Dikarya</taxon>
        <taxon>Ascomycota</taxon>
        <taxon>Pezizomycotina</taxon>
        <taxon>Eurotiomycetes</taxon>
        <taxon>Eurotiomycetidae</taxon>
        <taxon>Eurotiales</taxon>
        <taxon>Aspergillaceae</taxon>
        <taxon>Aspergillus</taxon>
        <taxon>Aspergillus subgen. Nidulantes</taxon>
    </lineage>
</organism>
<accession>A0ABR4FRK6</accession>